<dbReference type="Pfam" id="PF01926">
    <property type="entry name" value="MMR_HSR1"/>
    <property type="match status" value="1"/>
</dbReference>
<feature type="non-terminal residue" evidence="2">
    <location>
        <position position="291"/>
    </location>
</feature>
<dbReference type="Proteomes" id="UP000696485">
    <property type="component" value="Unassembled WGS sequence"/>
</dbReference>
<dbReference type="GO" id="GO:0005525">
    <property type="term" value="F:GTP binding"/>
    <property type="evidence" value="ECO:0007669"/>
    <property type="project" value="InterPro"/>
</dbReference>
<accession>A0A9P5SBU2</accession>
<proteinExistence type="predicted"/>
<organism evidence="2 3">
    <name type="scientific">Podila minutissima</name>
    <dbReference type="NCBI Taxonomy" id="64525"/>
    <lineage>
        <taxon>Eukaryota</taxon>
        <taxon>Fungi</taxon>
        <taxon>Fungi incertae sedis</taxon>
        <taxon>Mucoromycota</taxon>
        <taxon>Mortierellomycotina</taxon>
        <taxon>Mortierellomycetes</taxon>
        <taxon>Mortierellales</taxon>
        <taxon>Mortierellaceae</taxon>
        <taxon>Podila</taxon>
    </lineage>
</organism>
<dbReference type="AlphaFoldDB" id="A0A9P5SBU2"/>
<evidence type="ECO:0000259" key="1">
    <source>
        <dbReference type="Pfam" id="PF01926"/>
    </source>
</evidence>
<protein>
    <recommendedName>
        <fullName evidence="1">G domain-containing protein</fullName>
    </recommendedName>
</protein>
<reference evidence="2" key="1">
    <citation type="journal article" date="2020" name="Fungal Divers.">
        <title>Resolving the Mortierellaceae phylogeny through synthesis of multi-gene phylogenetics and phylogenomics.</title>
        <authorList>
            <person name="Vandepol N."/>
            <person name="Liber J."/>
            <person name="Desiro A."/>
            <person name="Na H."/>
            <person name="Kennedy M."/>
            <person name="Barry K."/>
            <person name="Grigoriev I.V."/>
            <person name="Miller A.N."/>
            <person name="O'Donnell K."/>
            <person name="Stajich J.E."/>
            <person name="Bonito G."/>
        </authorList>
    </citation>
    <scope>NUCLEOTIDE SEQUENCE</scope>
    <source>
        <strain evidence="2">NVP1</strain>
    </source>
</reference>
<keyword evidence="3" id="KW-1185">Reference proteome</keyword>
<dbReference type="SUPFAM" id="SSF52540">
    <property type="entry name" value="P-loop containing nucleoside triphosphate hydrolases"/>
    <property type="match status" value="1"/>
</dbReference>
<dbReference type="InterPro" id="IPR027417">
    <property type="entry name" value="P-loop_NTPase"/>
</dbReference>
<dbReference type="EMBL" id="JAAAUY010002049">
    <property type="protein sequence ID" value="KAF9315811.1"/>
    <property type="molecule type" value="Genomic_DNA"/>
</dbReference>
<evidence type="ECO:0000313" key="2">
    <source>
        <dbReference type="EMBL" id="KAF9315811.1"/>
    </source>
</evidence>
<sequence length="291" mass="31140">MKKPASSSKASSTPKKTAVLFLGNSGAGKSTLLTQLGAKTFPSGVRFRKGVTKDVYEEEIMLGGKKVLLIDVPGLYEPNENETEFNAKKLSDALSRGYDYKLYFVMKADNRGTPNHDLVMMSKINRRIKKVDGARISFRIIINQITGKNMHDMYEEEVGKDNFESLFKTLNESMEIPGFSFDIKIDSVMLLMYSEEDVKNRGFAVKIAEDVCQHSQVQIDMDADLKASNEDLTLFDAAAKTFLVGAPMIAAGGLAAGVVGGLEAGVMAGCAAATAGVAASGLAVGAVGGSL</sequence>
<comment type="caution">
    <text evidence="2">The sequence shown here is derived from an EMBL/GenBank/DDBJ whole genome shotgun (WGS) entry which is preliminary data.</text>
</comment>
<name>A0A9P5SBU2_9FUNG</name>
<feature type="domain" description="G" evidence="1">
    <location>
        <begin position="19"/>
        <end position="110"/>
    </location>
</feature>
<gene>
    <name evidence="2" type="ORF">BG006_003688</name>
</gene>
<dbReference type="Gene3D" id="3.40.50.300">
    <property type="entry name" value="P-loop containing nucleotide triphosphate hydrolases"/>
    <property type="match status" value="1"/>
</dbReference>
<evidence type="ECO:0000313" key="3">
    <source>
        <dbReference type="Proteomes" id="UP000696485"/>
    </source>
</evidence>
<dbReference type="InterPro" id="IPR006073">
    <property type="entry name" value="GTP-bd"/>
</dbReference>
<dbReference type="CDD" id="cd00882">
    <property type="entry name" value="Ras_like_GTPase"/>
    <property type="match status" value="1"/>
</dbReference>